<dbReference type="AlphaFoldDB" id="F4PGS9"/>
<dbReference type="RefSeq" id="XP_004362764.1">
    <property type="nucleotide sequence ID" value="XM_004362707.1"/>
</dbReference>
<keyword evidence="2" id="KW-1185">Reference proteome</keyword>
<dbReference type="STRING" id="1054147.F4PGS9"/>
<dbReference type="KEGG" id="dfa:DFA_03158"/>
<reference evidence="2" key="1">
    <citation type="journal article" date="2011" name="Genome Res.">
        <title>Phylogeny-wide analysis of social amoeba genomes highlights ancient origins for complex intercellular communication.</title>
        <authorList>
            <person name="Heidel A.J."/>
            <person name="Lawal H.M."/>
            <person name="Felder M."/>
            <person name="Schilde C."/>
            <person name="Helps N.R."/>
            <person name="Tunggal B."/>
            <person name="Rivero F."/>
            <person name="John U."/>
            <person name="Schleicher M."/>
            <person name="Eichinger L."/>
            <person name="Platzer M."/>
            <person name="Noegel A.A."/>
            <person name="Schaap P."/>
            <person name="Gloeckner G."/>
        </authorList>
    </citation>
    <scope>NUCLEOTIDE SEQUENCE [LARGE SCALE GENOMIC DNA]</scope>
    <source>
        <strain evidence="2">SH3</strain>
    </source>
</reference>
<evidence type="ECO:0000313" key="2">
    <source>
        <dbReference type="Proteomes" id="UP000007797"/>
    </source>
</evidence>
<dbReference type="PANTHER" id="PTHR32134">
    <property type="entry name" value="FNIP REPEAT-CONTAINING PROTEIN"/>
    <property type="match status" value="1"/>
</dbReference>
<dbReference type="OrthoDB" id="15392at2759"/>
<dbReference type="PANTHER" id="PTHR32134:SF92">
    <property type="entry name" value="FNIP REPEAT-CONTAINING PROTEIN"/>
    <property type="match status" value="1"/>
</dbReference>
<evidence type="ECO:0000313" key="1">
    <source>
        <dbReference type="EMBL" id="EGG24913.1"/>
    </source>
</evidence>
<protein>
    <submittedName>
        <fullName evidence="1">Uncharacterized protein</fullName>
    </submittedName>
</protein>
<accession>F4PGS9</accession>
<dbReference type="InterPro" id="IPR051251">
    <property type="entry name" value="STK_FNIP-Repeat"/>
</dbReference>
<gene>
    <name evidence="1" type="ORF">DFA_03158</name>
</gene>
<dbReference type="GeneID" id="14876868"/>
<dbReference type="EMBL" id="GL883006">
    <property type="protein sequence ID" value="EGG24913.1"/>
    <property type="molecule type" value="Genomic_DNA"/>
</dbReference>
<dbReference type="SUPFAM" id="SSF52047">
    <property type="entry name" value="RNI-like"/>
    <property type="match status" value="1"/>
</dbReference>
<name>F4PGS9_CACFS</name>
<proteinExistence type="predicted"/>
<dbReference type="Proteomes" id="UP000007797">
    <property type="component" value="Unassembled WGS sequence"/>
</dbReference>
<organism evidence="1 2">
    <name type="scientific">Cavenderia fasciculata</name>
    <name type="common">Slime mold</name>
    <name type="synonym">Dictyostelium fasciculatum</name>
    <dbReference type="NCBI Taxonomy" id="261658"/>
    <lineage>
        <taxon>Eukaryota</taxon>
        <taxon>Amoebozoa</taxon>
        <taxon>Evosea</taxon>
        <taxon>Eumycetozoa</taxon>
        <taxon>Dictyostelia</taxon>
        <taxon>Acytosteliales</taxon>
        <taxon>Cavenderiaceae</taxon>
        <taxon>Cavenderia</taxon>
    </lineage>
</organism>
<sequence length="1103" mass="123942">MVVEKATQSPVQLKKNYGQDEEVKPRLNYDLNVKQKPAFITLENPQCQYILDEQSRHINVERQSPYINIGRAADVIQVNEEPVQINCQPSAAEVLVENGQPIVEVEQKAPEIEIEQFMPKLYLKMPPIKVYLEMDGAPEILMDPVPPSVKVKQSDPLVRFTNTNPKVMLNQAPPKLLVSQLPSQVEVIPSAKASIQVKENQPIVSFTEGAPTLRALECGQPKISYSQPDPELSYTECGPRVYISQKDASVSLKHEAPTVSVTPREPTVSINHRAPKIDVQRHPVAVSVVEPATTVHFGKPGSKLESEWVQLKTTETTLAKQIQQTNITGTTYAQWCNSLLSCDSFNAQQGARNSFVVFGGGEAKLLEAFKTDKGNHTFNLNLRNSAGELLFKCESEGKLLRMWDSSNVQFGWIDCTATHVDVFNASGAKVFSLIPSANSWKFDIQDLSLVKLGYLQREGKLSGYDLKFPREWKSDNKMLLLGSLFLIDIEELVNDIDLICLLFTCKQFYYNFRQQYKCRFKGVSLIDKSSDTYKIRYNTLYAIQSFHLGSFTDIFHRSISNQLVKSCNIPLFNYDNNNNNNSRSRDDSIEKSVILVDDIDDNLLVDDLPDTIKWLSIDSSGRPLTLEDGWKLPSELESLEYMSYNSGMVGLGVLPETLTELTLDVPPHGLADGVIPQSVQTLVLKNNDVFGAPDIVRSEYHLPHRLSHLYIYFAIDTLSLQFPPTLKSLTWWTPPLTPDYMFPTSLVYLKLVIHDTLNYPLNLSLLTSLQTLKINARIYFVNEPTPSDYLRLPPNLTSLTLHAKATIESLTFFPKSLVSLDTNYNIVSGAIDKGEQLPDTLTYLCLRYCHGTIPAGFIGPTLKSLKLTFSIVHAVLLEGSIPEGVQTLSVNNYQHNGIVQLIPKSVNHFSWSEKTSVKEYLAFPSTIRTLEYKPKEIDPATAHYQIPSSLTSLTTIATRCCPTTTSSVGEYQLSTFYQCNEDENNRKWILPKTVTFLSLEIPPQSVISHFRFDPIIYQTNVTELVLQSDSRDIIHCNIQRFEELDIINNNNNSDTYDVLITDKHSLLGGVVRLGKQQQKLYLNWKGGVGANGPPTISTTIPTV</sequence>